<dbReference type="CDD" id="cd01389">
    <property type="entry name" value="HMG-box_ROX1-like"/>
    <property type="match status" value="1"/>
</dbReference>
<organism evidence="4 5">
    <name type="scientific">Fusarium acuminatum</name>
    <dbReference type="NCBI Taxonomy" id="5515"/>
    <lineage>
        <taxon>Eukaryota</taxon>
        <taxon>Fungi</taxon>
        <taxon>Dikarya</taxon>
        <taxon>Ascomycota</taxon>
        <taxon>Pezizomycotina</taxon>
        <taxon>Sordariomycetes</taxon>
        <taxon>Hypocreomycetidae</taxon>
        <taxon>Hypocreales</taxon>
        <taxon>Nectriaceae</taxon>
        <taxon>Fusarium</taxon>
        <taxon>Fusarium tricinctum species complex</taxon>
    </lineage>
</organism>
<feature type="DNA-binding region" description="HMG box" evidence="1">
    <location>
        <begin position="94"/>
        <end position="162"/>
    </location>
</feature>
<dbReference type="Pfam" id="PF00505">
    <property type="entry name" value="HMG_box"/>
    <property type="match status" value="1"/>
</dbReference>
<name>A0ABZ2X7C1_9HYPO</name>
<gene>
    <name evidence="4" type="ORF">QYS62_009913</name>
</gene>
<feature type="region of interest" description="Disordered" evidence="2">
    <location>
        <begin position="153"/>
        <end position="172"/>
    </location>
</feature>
<dbReference type="Gene3D" id="1.10.30.10">
    <property type="entry name" value="High mobility group box domain"/>
    <property type="match status" value="1"/>
</dbReference>
<dbReference type="Proteomes" id="UP001489902">
    <property type="component" value="Chromosome 6"/>
</dbReference>
<evidence type="ECO:0000313" key="5">
    <source>
        <dbReference type="Proteomes" id="UP001489902"/>
    </source>
</evidence>
<keyword evidence="5" id="KW-1185">Reference proteome</keyword>
<dbReference type="InterPro" id="IPR036910">
    <property type="entry name" value="HMG_box_dom_sf"/>
</dbReference>
<protein>
    <submittedName>
        <fullName evidence="4">Mating type protein MAT1-1-3</fullName>
    </submittedName>
</protein>
<dbReference type="PROSITE" id="PS50118">
    <property type="entry name" value="HMG_BOX_2"/>
    <property type="match status" value="1"/>
</dbReference>
<dbReference type="SUPFAM" id="SSF47095">
    <property type="entry name" value="HMG-box"/>
    <property type="match status" value="1"/>
</dbReference>
<evidence type="ECO:0000256" key="1">
    <source>
        <dbReference type="PROSITE-ProRule" id="PRU00267"/>
    </source>
</evidence>
<sequence length="172" mass="20236">MSQNYRYPPREGPLGVRMAPEAEVPITMVYSQSQGDIHIFLPETTTMELINYFADNFSRRVQQPVKVFHDEQHRSTLVRVSAEDPTVGENEQRIPPIRTVWNIYRQAKLPEIVRENPELTTNELSSILGHSWNMESPEVRDFWQKLAEKEERNHERLYPGYDQPQPEEVDDE</sequence>
<keyword evidence="1" id="KW-0539">Nucleus</keyword>
<keyword evidence="1" id="KW-0238">DNA-binding</keyword>
<proteinExistence type="predicted"/>
<reference evidence="4 5" key="1">
    <citation type="submission" date="2024-04" db="EMBL/GenBank/DDBJ databases">
        <title>Complete genome sequence of Fusarium acuminatum.</title>
        <authorList>
            <person name="Lan B."/>
        </authorList>
    </citation>
    <scope>NUCLEOTIDE SEQUENCE [LARGE SCALE GENOMIC DNA]</scope>
    <source>
        <strain evidence="4">1A</strain>
    </source>
</reference>
<evidence type="ECO:0000259" key="3">
    <source>
        <dbReference type="PROSITE" id="PS50118"/>
    </source>
</evidence>
<dbReference type="InterPro" id="IPR009071">
    <property type="entry name" value="HMG_box_dom"/>
</dbReference>
<dbReference type="SMART" id="SM00398">
    <property type="entry name" value="HMG"/>
    <property type="match status" value="1"/>
</dbReference>
<dbReference type="EMBL" id="CP151265">
    <property type="protein sequence ID" value="WZH48731.1"/>
    <property type="molecule type" value="Genomic_DNA"/>
</dbReference>
<accession>A0ABZ2X7C1</accession>
<evidence type="ECO:0000256" key="2">
    <source>
        <dbReference type="SAM" id="MobiDB-lite"/>
    </source>
</evidence>
<evidence type="ECO:0000313" key="4">
    <source>
        <dbReference type="EMBL" id="WZH48731.1"/>
    </source>
</evidence>
<feature type="domain" description="HMG box" evidence="3">
    <location>
        <begin position="94"/>
        <end position="162"/>
    </location>
</feature>